<dbReference type="InterPro" id="IPR015507">
    <property type="entry name" value="rRNA-MeTfrase_E"/>
</dbReference>
<feature type="domain" description="DUF3381" evidence="12">
    <location>
        <begin position="235"/>
        <end position="385"/>
    </location>
</feature>
<comment type="similarity">
    <text evidence="8">Belongs to the class I-like SAM-binding methyltransferase superfamily. RNA methyltransferase RlmE family. SPB1 subfamily.</text>
</comment>
<dbReference type="Gene3D" id="3.40.50.150">
    <property type="entry name" value="Vaccinia Virus protein VP39"/>
    <property type="match status" value="1"/>
</dbReference>
<feature type="compositionally biased region" description="Acidic residues" evidence="9">
    <location>
        <begin position="621"/>
        <end position="657"/>
    </location>
</feature>
<feature type="compositionally biased region" description="Acidic residues" evidence="9">
    <location>
        <begin position="530"/>
        <end position="540"/>
    </location>
</feature>
<keyword evidence="6 8" id="KW-0949">S-adenosyl-L-methionine</keyword>
<dbReference type="GO" id="GO:0030687">
    <property type="term" value="C:preribosome, large subunit precursor"/>
    <property type="evidence" value="ECO:0007669"/>
    <property type="project" value="TreeGrafter"/>
</dbReference>
<feature type="binding site" evidence="8">
    <location>
        <position position="77"/>
    </location>
    <ligand>
        <name>S-adenosyl-L-methionine</name>
        <dbReference type="ChEBI" id="CHEBI:59789"/>
    </ligand>
</feature>
<dbReference type="InterPro" id="IPR012920">
    <property type="entry name" value="rRNA_MeTfrase_SPB1-like_C"/>
</dbReference>
<dbReference type="InterPro" id="IPR029063">
    <property type="entry name" value="SAM-dependent_MTases_sf"/>
</dbReference>
<feature type="active site" description="Proton acceptor" evidence="8">
    <location>
        <position position="158"/>
    </location>
</feature>
<dbReference type="Proteomes" id="UP000707451">
    <property type="component" value="Unassembled WGS sequence"/>
</dbReference>
<protein>
    <submittedName>
        <fullName evidence="13">AdoMet-dependent rRNA methyltransferase spb1</fullName>
    </submittedName>
</protein>
<evidence type="ECO:0000259" key="12">
    <source>
        <dbReference type="Pfam" id="PF11861"/>
    </source>
</evidence>
<evidence type="ECO:0000259" key="10">
    <source>
        <dbReference type="Pfam" id="PF01728"/>
    </source>
</evidence>
<dbReference type="Pfam" id="PF11861">
    <property type="entry name" value="DUF3381"/>
    <property type="match status" value="1"/>
</dbReference>
<evidence type="ECO:0000256" key="9">
    <source>
        <dbReference type="SAM" id="MobiDB-lite"/>
    </source>
</evidence>
<reference evidence="13" key="1">
    <citation type="submission" date="2021-06" db="EMBL/GenBank/DDBJ databases">
        <title>Genome Sequence of Mortierella hyaline Strain SCG-10, a Cold-Adapted, Nitrate-Reducing Fungus Isolated from Soil in Minnesota, USA.</title>
        <authorList>
            <person name="Aldossari N."/>
        </authorList>
    </citation>
    <scope>NUCLEOTIDE SEQUENCE</scope>
    <source>
        <strain evidence="13">SCG-10</strain>
    </source>
</reference>
<dbReference type="InterPro" id="IPR050082">
    <property type="entry name" value="RNA_methyltr_RlmE"/>
</dbReference>
<evidence type="ECO:0000256" key="5">
    <source>
        <dbReference type="ARBA" id="ARBA00022679"/>
    </source>
</evidence>
<accession>A0A9P8BR37</accession>
<sequence>MGKIQKKTGKGRLDKYYHMAKEQGYRARSAFKLVQLNKKYNFLERSKVLIDLCAAPGGWLQVASKMMPVSSLIVGVDLAPIKPLPNVITFVEDITTEKCRATLRATLKTWKADVVLHDGAPNVGAAWVQDAFTQSELVLQSLKLATEFLNKGGSFVTKVFRSKDYNNLMWVFQQLFKKVEATKPPSSRNVSAEIFVVCRDFLAPKKIDPKFLDPKHVFSEVDTGMVGQPMDVFHPEKHKRQREGYEDGNYTLHKTLDAWEFIKDAEPITVLGSFNQFSFTSDESRNVFKSTETTNEIKECCEDLKVLGKKDFKNLLKWRLSIRLEVGLDKKPEPKAAVQETVEVTALDDVEAVEEHAASAAADESRQDRIRRRQKNERVQKNVQRMQLGMIIPTDIGLEQDADGQSLFSLTNIQKAGSLKMVRKGDTDVDPEEFNAEMDMGEDIVTGEQDTKAISRRKGKSMVKEDLDAEFINDGGMVSDQEGDAELMEDLDEMYEQYKERQLERDAKMRAKAKREDKGEWKGFKKNGSGEEDSDSDDDTPNQAPQNDDTSDSDSDSGAEDEDGLPGAYNHKKTIKKSSKNPLLVGLDDAEQAELRQKTESGLTKGAKMFFDQDMFKGLVGDDEEDEEADDESNDDDEEEEEDEAEEAEDVEMDSDEEIRQFRRDRKTLKRKATEAAEGDEEEDDIEMVPLGKEFMDDEMWDGESDEEDSRKRKQISEYSLITAEAMTLAQSLVNKKATKSDLIDQGFTKQAFAEKDGLPAWFLEDEEHHNVPNLPITKEAVQVIRDRMKALDARPIKKIAEAKARKKYKAAQKLMKIQKKADAINDTEDISEKEKSIGIAKLLAKAAGAKNKKPKKEVQLVVAKGHNRGAKGRPKGVKGRYKMVDSRMKKEMRATKRIAKKAKGSNRRNYLFVIVTLISVDDMTLLEDPCKRTG</sequence>
<dbReference type="HAMAP" id="MF_03163">
    <property type="entry name" value="RNA_methyltr_E_SPB1"/>
    <property type="match status" value="1"/>
</dbReference>
<dbReference type="GO" id="GO:0000466">
    <property type="term" value="P:maturation of 5.8S rRNA from tricistronic rRNA transcript (SSU-rRNA, 5.8S rRNA, LSU-rRNA)"/>
    <property type="evidence" value="ECO:0007669"/>
    <property type="project" value="TreeGrafter"/>
</dbReference>
<comment type="caution">
    <text evidence="13">The sequence shown here is derived from an EMBL/GenBank/DDBJ whole genome shotgun (WGS) entry which is preliminary data.</text>
</comment>
<evidence type="ECO:0000256" key="6">
    <source>
        <dbReference type="ARBA" id="ARBA00022691"/>
    </source>
</evidence>
<dbReference type="GO" id="GO:0000463">
    <property type="term" value="P:maturation of LSU-rRNA from tricistronic rRNA transcript (SSU-rRNA, 5.8S rRNA, LSU-rRNA)"/>
    <property type="evidence" value="ECO:0007669"/>
    <property type="project" value="TreeGrafter"/>
</dbReference>
<dbReference type="InterPro" id="IPR002877">
    <property type="entry name" value="RNA_MeTrfase_FtsJ_dom"/>
</dbReference>
<dbReference type="SUPFAM" id="SSF53335">
    <property type="entry name" value="S-adenosyl-L-methionine-dependent methyltransferases"/>
    <property type="match status" value="1"/>
</dbReference>
<feature type="region of interest" description="Disordered" evidence="9">
    <location>
        <begin position="506"/>
        <end position="585"/>
    </location>
</feature>
<dbReference type="OrthoDB" id="1287559at2759"/>
<feature type="compositionally biased region" description="Basic and acidic residues" evidence="9">
    <location>
        <begin position="356"/>
        <end position="368"/>
    </location>
</feature>
<feature type="region of interest" description="Disordered" evidence="9">
    <location>
        <begin position="356"/>
        <end position="378"/>
    </location>
</feature>
<dbReference type="FunFam" id="3.40.50.150:FF:000004">
    <property type="entry name" value="AdoMet-dependent rRNA methyltransferase SPB1"/>
    <property type="match status" value="1"/>
</dbReference>
<evidence type="ECO:0000256" key="8">
    <source>
        <dbReference type="HAMAP-Rule" id="MF_03163"/>
    </source>
</evidence>
<dbReference type="GO" id="GO:0016435">
    <property type="term" value="F:rRNA (guanine) methyltransferase activity"/>
    <property type="evidence" value="ECO:0007669"/>
    <property type="project" value="TreeGrafter"/>
</dbReference>
<keyword evidence="7 8" id="KW-0539">Nucleus</keyword>
<name>A0A9P8BR37_9FUNG</name>
<comment type="subcellular location">
    <subcellularLocation>
        <location evidence="1 8">Nucleus</location>
        <location evidence="1 8">Nucleolus</location>
    </subcellularLocation>
</comment>
<feature type="compositionally biased region" description="Acidic residues" evidence="9">
    <location>
        <begin position="549"/>
        <end position="564"/>
    </location>
</feature>
<keyword evidence="14" id="KW-1185">Reference proteome</keyword>
<evidence type="ECO:0000256" key="4">
    <source>
        <dbReference type="ARBA" id="ARBA00022603"/>
    </source>
</evidence>
<dbReference type="EMBL" id="JAHRHY010000013">
    <property type="protein sequence ID" value="KAG9064601.1"/>
    <property type="molecule type" value="Genomic_DNA"/>
</dbReference>
<feature type="binding site" evidence="8">
    <location>
        <position position="118"/>
    </location>
    <ligand>
        <name>S-adenosyl-L-methionine</name>
        <dbReference type="ChEBI" id="CHEBI:59789"/>
    </ligand>
</feature>
<proteinExistence type="inferred from homology"/>
<evidence type="ECO:0000256" key="2">
    <source>
        <dbReference type="ARBA" id="ARBA00022517"/>
    </source>
</evidence>
<dbReference type="InterPro" id="IPR028589">
    <property type="entry name" value="SPB1-like"/>
</dbReference>
<evidence type="ECO:0000313" key="13">
    <source>
        <dbReference type="EMBL" id="KAG9064601.1"/>
    </source>
</evidence>
<dbReference type="PANTHER" id="PTHR10920:SF13">
    <property type="entry name" value="PRE-RRNA 2'-O-RIBOSE RNA METHYLTRANSFERASE FTSJ3"/>
    <property type="match status" value="1"/>
</dbReference>
<feature type="compositionally biased region" description="Acidic residues" evidence="9">
    <location>
        <begin position="677"/>
        <end position="687"/>
    </location>
</feature>
<feature type="domain" description="Ribosomal RNA methyltransferase SPB1-like C-terminal" evidence="11">
    <location>
        <begin position="680"/>
        <end position="901"/>
    </location>
</feature>
<feature type="region of interest" description="Disordered" evidence="9">
    <location>
        <begin position="597"/>
        <end position="714"/>
    </location>
</feature>
<organism evidence="13 14">
    <name type="scientific">Linnemannia hyalina</name>
    <dbReference type="NCBI Taxonomy" id="64524"/>
    <lineage>
        <taxon>Eukaryota</taxon>
        <taxon>Fungi</taxon>
        <taxon>Fungi incertae sedis</taxon>
        <taxon>Mucoromycota</taxon>
        <taxon>Mortierellomycotina</taxon>
        <taxon>Mortierellomycetes</taxon>
        <taxon>Mortierellales</taxon>
        <taxon>Mortierellaceae</taxon>
        <taxon>Linnemannia</taxon>
    </lineage>
</organism>
<dbReference type="Pfam" id="PF01728">
    <property type="entry name" value="FtsJ"/>
    <property type="match status" value="1"/>
</dbReference>
<evidence type="ECO:0000256" key="1">
    <source>
        <dbReference type="ARBA" id="ARBA00004604"/>
    </source>
</evidence>
<gene>
    <name evidence="13" type="primary">SPB1</name>
    <name evidence="13" type="ORF">KI688_002859</name>
</gene>
<dbReference type="HAMAP" id="MF_01547">
    <property type="entry name" value="RNA_methyltr_E"/>
    <property type="match status" value="1"/>
</dbReference>
<dbReference type="GO" id="GO:0008650">
    <property type="term" value="F:rRNA (uridine-2'-O-)-methyltransferase activity"/>
    <property type="evidence" value="ECO:0007669"/>
    <property type="project" value="TreeGrafter"/>
</dbReference>
<feature type="compositionally biased region" description="Basic residues" evidence="9">
    <location>
        <begin position="570"/>
        <end position="579"/>
    </location>
</feature>
<keyword evidence="5 8" id="KW-0808">Transferase</keyword>
<feature type="binding site" evidence="8">
    <location>
        <position position="57"/>
    </location>
    <ligand>
        <name>S-adenosyl-L-methionine</name>
        <dbReference type="ChEBI" id="CHEBI:59789"/>
    </ligand>
</feature>
<feature type="compositionally biased region" description="Basic and acidic residues" evidence="9">
    <location>
        <begin position="506"/>
        <end position="523"/>
    </location>
</feature>
<evidence type="ECO:0000259" key="11">
    <source>
        <dbReference type="Pfam" id="PF07780"/>
    </source>
</evidence>
<keyword evidence="4 8" id="KW-0489">Methyltransferase</keyword>
<feature type="binding site" evidence="8">
    <location>
        <position position="93"/>
    </location>
    <ligand>
        <name>S-adenosyl-L-methionine</name>
        <dbReference type="ChEBI" id="CHEBI:59789"/>
    </ligand>
</feature>
<evidence type="ECO:0000313" key="14">
    <source>
        <dbReference type="Proteomes" id="UP000707451"/>
    </source>
</evidence>
<dbReference type="Pfam" id="PF07780">
    <property type="entry name" value="Spb1_C"/>
    <property type="match status" value="1"/>
</dbReference>
<feature type="compositionally biased region" description="Acidic residues" evidence="9">
    <location>
        <begin position="696"/>
        <end position="708"/>
    </location>
</feature>
<evidence type="ECO:0000256" key="7">
    <source>
        <dbReference type="ARBA" id="ARBA00023242"/>
    </source>
</evidence>
<dbReference type="AlphaFoldDB" id="A0A9P8BR37"/>
<feature type="binding site" evidence="8">
    <location>
        <position position="59"/>
    </location>
    <ligand>
        <name>S-adenosyl-L-methionine</name>
        <dbReference type="ChEBI" id="CHEBI:59789"/>
    </ligand>
</feature>
<keyword evidence="3 8" id="KW-0698">rRNA processing</keyword>
<evidence type="ECO:0000256" key="3">
    <source>
        <dbReference type="ARBA" id="ARBA00022552"/>
    </source>
</evidence>
<keyword evidence="2 8" id="KW-0690">Ribosome biogenesis</keyword>
<dbReference type="GO" id="GO:0005730">
    <property type="term" value="C:nucleolus"/>
    <property type="evidence" value="ECO:0007669"/>
    <property type="project" value="UniProtKB-SubCell"/>
</dbReference>
<dbReference type="PANTHER" id="PTHR10920">
    <property type="entry name" value="RIBOSOMAL RNA METHYLTRANSFERASE"/>
    <property type="match status" value="1"/>
</dbReference>
<dbReference type="InterPro" id="IPR024576">
    <property type="entry name" value="rRNA_MeTfrase_Spb1_DUF3381"/>
</dbReference>
<feature type="domain" description="Ribosomal RNA methyltransferase FtsJ" evidence="10">
    <location>
        <begin position="25"/>
        <end position="201"/>
    </location>
</feature>